<feature type="signal peptide" evidence="1">
    <location>
        <begin position="1"/>
        <end position="23"/>
    </location>
</feature>
<evidence type="ECO:0000313" key="3">
    <source>
        <dbReference type="EMBL" id="ARU01493.1"/>
    </source>
</evidence>
<feature type="domain" description="EF-hand" evidence="2">
    <location>
        <begin position="55"/>
        <end position="90"/>
    </location>
</feature>
<accession>A0A1Y0ED21</accession>
<sequence>MTKGWITAGLVAMLALSAGVAVAQGHRGGPDFATMDRDGDGAVTLAEFTAYAQDHAANRAERMFSRVDADGDGMVTQAEIAAAREMHGGRHGKQARD</sequence>
<dbReference type="AlphaFoldDB" id="A0A1Y0ED21"/>
<evidence type="ECO:0000313" key="4">
    <source>
        <dbReference type="Proteomes" id="UP000195273"/>
    </source>
</evidence>
<feature type="chain" id="PRO_5012191910" evidence="1">
    <location>
        <begin position="24"/>
        <end position="97"/>
    </location>
</feature>
<dbReference type="KEGG" id="lvs:LOKVESSMR4R_02186"/>
<evidence type="ECO:0000259" key="2">
    <source>
        <dbReference type="PROSITE" id="PS50222"/>
    </source>
</evidence>
<proteinExistence type="predicted"/>
<dbReference type="InterPro" id="IPR018247">
    <property type="entry name" value="EF_Hand_1_Ca_BS"/>
</dbReference>
<dbReference type="Gene3D" id="1.10.238.10">
    <property type="entry name" value="EF-hand"/>
    <property type="match status" value="1"/>
</dbReference>
<dbReference type="GO" id="GO:0005509">
    <property type="term" value="F:calcium ion binding"/>
    <property type="evidence" value="ECO:0007669"/>
    <property type="project" value="InterPro"/>
</dbReference>
<dbReference type="EMBL" id="CP021431">
    <property type="protein sequence ID" value="ARU01493.1"/>
    <property type="molecule type" value="Genomic_DNA"/>
</dbReference>
<keyword evidence="1" id="KW-0732">Signal</keyword>
<gene>
    <name evidence="3" type="ORF">LOKVESSMR4R_02186</name>
</gene>
<keyword evidence="4" id="KW-1185">Reference proteome</keyword>
<dbReference type="InterPro" id="IPR011992">
    <property type="entry name" value="EF-hand-dom_pair"/>
</dbReference>
<dbReference type="Proteomes" id="UP000195273">
    <property type="component" value="Chromosome"/>
</dbReference>
<protein>
    <submittedName>
        <fullName evidence="3">EF hand</fullName>
    </submittedName>
</protein>
<dbReference type="CDD" id="cd00051">
    <property type="entry name" value="EFh"/>
    <property type="match status" value="1"/>
</dbReference>
<dbReference type="PROSITE" id="PS00018">
    <property type="entry name" value="EF_HAND_1"/>
    <property type="match status" value="1"/>
</dbReference>
<dbReference type="Pfam" id="PF13202">
    <property type="entry name" value="EF-hand_5"/>
    <property type="match status" value="2"/>
</dbReference>
<dbReference type="RefSeq" id="WP_087213061.1">
    <property type="nucleotide sequence ID" value="NZ_CP021431.1"/>
</dbReference>
<organism evidence="3 4">
    <name type="scientific">Yoonia vestfoldensis</name>
    <dbReference type="NCBI Taxonomy" id="245188"/>
    <lineage>
        <taxon>Bacteria</taxon>
        <taxon>Pseudomonadati</taxon>
        <taxon>Pseudomonadota</taxon>
        <taxon>Alphaproteobacteria</taxon>
        <taxon>Rhodobacterales</taxon>
        <taxon>Paracoccaceae</taxon>
        <taxon>Yoonia</taxon>
    </lineage>
</organism>
<dbReference type="OrthoDB" id="5470953at2"/>
<dbReference type="STRING" id="1122181.GCA_000382265_02141"/>
<evidence type="ECO:0000256" key="1">
    <source>
        <dbReference type="SAM" id="SignalP"/>
    </source>
</evidence>
<reference evidence="3 4" key="1">
    <citation type="submission" date="2017-05" db="EMBL/GenBank/DDBJ databases">
        <title>Genome Sequence of Loktanella vestfoldensis Strain SMR4r Isolated from a Culture of the Diatom Skeletonema marinoi.</title>
        <authorList>
            <person name="Topel M."/>
            <person name="Pinder M.I.M."/>
            <person name="Johansson O.N."/>
            <person name="Kourtchenko O."/>
            <person name="Godhe A."/>
            <person name="Clarke A.K."/>
        </authorList>
    </citation>
    <scope>NUCLEOTIDE SEQUENCE [LARGE SCALE GENOMIC DNA]</scope>
    <source>
        <strain evidence="3 4">SMR4r</strain>
    </source>
</reference>
<name>A0A1Y0ED21_9RHOB</name>
<dbReference type="SUPFAM" id="SSF47473">
    <property type="entry name" value="EF-hand"/>
    <property type="match status" value="1"/>
</dbReference>
<dbReference type="PROSITE" id="PS50222">
    <property type="entry name" value="EF_HAND_2"/>
    <property type="match status" value="1"/>
</dbReference>
<dbReference type="InterPro" id="IPR002048">
    <property type="entry name" value="EF_hand_dom"/>
</dbReference>